<proteinExistence type="inferred from homology"/>
<evidence type="ECO:0000256" key="5">
    <source>
        <dbReference type="ARBA" id="ARBA00022857"/>
    </source>
</evidence>
<feature type="active site" description="Proton acceptor" evidence="9">
    <location>
        <position position="154"/>
    </location>
</feature>
<feature type="binding site" evidence="10">
    <location>
        <position position="89"/>
    </location>
    <ligand>
        <name>NADP(+)</name>
        <dbReference type="ChEBI" id="CHEBI:58349"/>
    </ligand>
</feature>
<dbReference type="PANTHER" id="PTHR42879">
    <property type="entry name" value="3-OXOACYL-(ACYL-CARRIER-PROTEIN) REDUCTASE"/>
    <property type="match status" value="1"/>
</dbReference>
<dbReference type="Gene3D" id="3.40.50.720">
    <property type="entry name" value="NAD(P)-binding Rossmann-like Domain"/>
    <property type="match status" value="1"/>
</dbReference>
<comment type="caution">
    <text evidence="13">The sequence shown here is derived from an EMBL/GenBank/DDBJ whole genome shotgun (WGS) entry which is preliminary data.</text>
</comment>
<feature type="binding site" evidence="10">
    <location>
        <position position="187"/>
    </location>
    <ligand>
        <name>NADP(+)</name>
        <dbReference type="ChEBI" id="CHEBI:58349"/>
    </ligand>
</feature>
<dbReference type="NCBIfam" id="TIGR01830">
    <property type="entry name" value="3oxo_ACP_reduc"/>
    <property type="match status" value="1"/>
</dbReference>
<evidence type="ECO:0000256" key="9">
    <source>
        <dbReference type="PIRSR" id="PIRSR611284-1"/>
    </source>
</evidence>
<dbReference type="Pfam" id="PF13561">
    <property type="entry name" value="adh_short_C2"/>
    <property type="match status" value="1"/>
</dbReference>
<keyword evidence="11" id="KW-0444">Lipid biosynthesis</keyword>
<dbReference type="InterPro" id="IPR050259">
    <property type="entry name" value="SDR"/>
</dbReference>
<dbReference type="InterPro" id="IPR036291">
    <property type="entry name" value="NAD(P)-bd_dom_sf"/>
</dbReference>
<keyword evidence="5 10" id="KW-0521">NADP</keyword>
<dbReference type="GO" id="GO:0006633">
    <property type="term" value="P:fatty acid biosynthetic process"/>
    <property type="evidence" value="ECO:0007669"/>
    <property type="project" value="UniProtKB-UniPathway"/>
</dbReference>
<keyword evidence="7 11" id="KW-0275">Fatty acid biosynthesis</keyword>
<organism evidence="13">
    <name type="scientific">Halalkalibacterium halodurans</name>
    <name type="common">Bacillus halodurans</name>
    <dbReference type="NCBI Taxonomy" id="86665"/>
    <lineage>
        <taxon>Bacteria</taxon>
        <taxon>Bacillati</taxon>
        <taxon>Bacillota</taxon>
        <taxon>Bacilli</taxon>
        <taxon>Bacillales</taxon>
        <taxon>Bacillaceae</taxon>
        <taxon>Halalkalibacterium (ex Joshi et al. 2022)</taxon>
    </lineage>
</organism>
<evidence type="ECO:0000256" key="1">
    <source>
        <dbReference type="ARBA" id="ARBA00005194"/>
    </source>
</evidence>
<gene>
    <name evidence="13" type="ORF">AMD02_00175</name>
</gene>
<evidence type="ECO:0000256" key="6">
    <source>
        <dbReference type="ARBA" id="ARBA00023002"/>
    </source>
</evidence>
<evidence type="ECO:0000313" key="13">
    <source>
        <dbReference type="EMBL" id="KOO37438.1"/>
    </source>
</evidence>
<dbReference type="EC" id="1.1.1.100" evidence="3 11"/>
<dbReference type="CDD" id="cd05333">
    <property type="entry name" value="BKR_SDR_c"/>
    <property type="match status" value="1"/>
</dbReference>
<comment type="similarity">
    <text evidence="2 11">Belongs to the short-chain dehydrogenases/reductases (SDR) family.</text>
</comment>
<dbReference type="SUPFAM" id="SSF51735">
    <property type="entry name" value="NAD(P)-binding Rossmann-fold domains"/>
    <property type="match status" value="1"/>
</dbReference>
<sequence>MRLNGKVAMITGAGRGIGAATAKKFAREGAKVIVCDVREEEVAKTVAEIQDGGGEALGSVVDVTQRKDVKNVINQVIERFETLDVVVNNAGITADAQLSNMTDAQWDDVIDVNLKGVFIVTQEVTTIMKEQKRGVILNASSVVGSYGNFGQTNYAASKWGVNGMTKTWAKELGRYNIRVNAVAPGFILTPMTEKMPEKVLKVMEEKAVLNRLGTVEEVANGYAFLASDEASFITGTILAIDGGVVI</sequence>
<comment type="function">
    <text evidence="11">Catalyzes the NADPH-dependent reduction of beta-ketoacyl-ACP substrates to beta-hydroxyacyl-ACP products, the first reductive step in the elongation cycle of fatty acid biosynthesis.</text>
</comment>
<dbReference type="GeneID" id="87599441"/>
<dbReference type="NCBIfam" id="NF005559">
    <property type="entry name" value="PRK07231.1"/>
    <property type="match status" value="1"/>
</dbReference>
<dbReference type="GO" id="GO:0004316">
    <property type="term" value="F:3-oxoacyl-[acyl-carrier-protein] reductase (NADPH) activity"/>
    <property type="evidence" value="ECO:0007669"/>
    <property type="project" value="UniProtKB-UniRule"/>
</dbReference>
<name>A0A0M0KGA0_ALKHA</name>
<comment type="catalytic activity">
    <reaction evidence="8 11">
        <text>a (3R)-hydroxyacyl-[ACP] + NADP(+) = a 3-oxoacyl-[ACP] + NADPH + H(+)</text>
        <dbReference type="Rhea" id="RHEA:17397"/>
        <dbReference type="Rhea" id="RHEA-COMP:9916"/>
        <dbReference type="Rhea" id="RHEA-COMP:9945"/>
        <dbReference type="ChEBI" id="CHEBI:15378"/>
        <dbReference type="ChEBI" id="CHEBI:57783"/>
        <dbReference type="ChEBI" id="CHEBI:58349"/>
        <dbReference type="ChEBI" id="CHEBI:78776"/>
        <dbReference type="ChEBI" id="CHEBI:78827"/>
        <dbReference type="EC" id="1.1.1.100"/>
    </reaction>
</comment>
<reference evidence="13" key="1">
    <citation type="submission" date="2015-08" db="EMBL/GenBank/DDBJ databases">
        <title>Complete DNA Sequence of Pseudomonas syringae pv. actinidiae, the Causal Agent of Kiwifruit Canker Disease.</title>
        <authorList>
            <person name="Rikkerink E.H.A."/>
            <person name="Fineran P.C."/>
        </authorList>
    </citation>
    <scope>NUCLEOTIDE SEQUENCE</scope>
    <source>
        <strain evidence="13">DSM 13666</strain>
    </source>
</reference>
<feature type="binding site" evidence="10">
    <location>
        <begin position="154"/>
        <end position="158"/>
    </location>
    <ligand>
        <name>NADP(+)</name>
        <dbReference type="ChEBI" id="CHEBI:58349"/>
    </ligand>
</feature>
<dbReference type="InterPro" id="IPR002347">
    <property type="entry name" value="SDR_fam"/>
</dbReference>
<dbReference type="EMBL" id="LILD01000001">
    <property type="protein sequence ID" value="KOO37438.1"/>
    <property type="molecule type" value="Genomic_DNA"/>
</dbReference>
<dbReference type="GO" id="GO:0051287">
    <property type="term" value="F:NAD binding"/>
    <property type="evidence" value="ECO:0007669"/>
    <property type="project" value="UniProtKB-UniRule"/>
</dbReference>
<dbReference type="RefSeq" id="WP_053430037.1">
    <property type="nucleotide sequence ID" value="NZ_CP040441.1"/>
</dbReference>
<dbReference type="InterPro" id="IPR057326">
    <property type="entry name" value="KR_dom"/>
</dbReference>
<comment type="subunit">
    <text evidence="11">Homotetramer.</text>
</comment>
<evidence type="ECO:0000256" key="10">
    <source>
        <dbReference type="PIRSR" id="PIRSR611284-2"/>
    </source>
</evidence>
<dbReference type="PRINTS" id="PR00081">
    <property type="entry name" value="GDHRDH"/>
</dbReference>
<evidence type="ECO:0000256" key="2">
    <source>
        <dbReference type="ARBA" id="ARBA00006484"/>
    </source>
</evidence>
<evidence type="ECO:0000256" key="3">
    <source>
        <dbReference type="ARBA" id="ARBA00012948"/>
    </source>
</evidence>
<dbReference type="NCBIfam" id="NF009466">
    <property type="entry name" value="PRK12826.1-2"/>
    <property type="match status" value="1"/>
</dbReference>
<dbReference type="PRINTS" id="PR00080">
    <property type="entry name" value="SDRFAMILY"/>
</dbReference>
<evidence type="ECO:0000256" key="4">
    <source>
        <dbReference type="ARBA" id="ARBA00022832"/>
    </source>
</evidence>
<protein>
    <recommendedName>
        <fullName evidence="3 11">3-oxoacyl-[acyl-carrier-protein] reductase</fullName>
        <ecNumber evidence="3 11">1.1.1.100</ecNumber>
    </recommendedName>
</protein>
<dbReference type="PATRIC" id="fig|136160.3.peg.202"/>
<dbReference type="SMART" id="SM00822">
    <property type="entry name" value="PKS_KR"/>
    <property type="match status" value="1"/>
</dbReference>
<evidence type="ECO:0000256" key="7">
    <source>
        <dbReference type="ARBA" id="ARBA00023160"/>
    </source>
</evidence>
<dbReference type="InterPro" id="IPR020904">
    <property type="entry name" value="Sc_DH/Rdtase_CS"/>
</dbReference>
<dbReference type="PROSITE" id="PS00061">
    <property type="entry name" value="ADH_SHORT"/>
    <property type="match status" value="1"/>
</dbReference>
<dbReference type="InterPro" id="IPR011284">
    <property type="entry name" value="3oxo_ACP_reduc"/>
</dbReference>
<evidence type="ECO:0000259" key="12">
    <source>
        <dbReference type="SMART" id="SM00822"/>
    </source>
</evidence>
<keyword evidence="11" id="KW-0443">Lipid metabolism</keyword>
<accession>A0A0M0KGA0</accession>
<keyword evidence="4 11" id="KW-0276">Fatty acid metabolism</keyword>
<dbReference type="PANTHER" id="PTHR42879:SF2">
    <property type="entry name" value="3-OXOACYL-[ACYL-CARRIER-PROTEIN] REDUCTASE FABG"/>
    <property type="match status" value="1"/>
</dbReference>
<dbReference type="FunFam" id="3.40.50.720:FF:000115">
    <property type="entry name" value="3-oxoacyl-[acyl-carrier-protein] reductase FabG"/>
    <property type="match status" value="1"/>
</dbReference>
<dbReference type="AlphaFoldDB" id="A0A0M0KGA0"/>
<dbReference type="UniPathway" id="UPA00094"/>
<evidence type="ECO:0000256" key="8">
    <source>
        <dbReference type="ARBA" id="ARBA00048508"/>
    </source>
</evidence>
<evidence type="ECO:0000256" key="11">
    <source>
        <dbReference type="RuleBase" id="RU366074"/>
    </source>
</evidence>
<feature type="binding site" evidence="10">
    <location>
        <begin position="12"/>
        <end position="15"/>
    </location>
    <ligand>
        <name>NADP(+)</name>
        <dbReference type="ChEBI" id="CHEBI:58349"/>
    </ligand>
</feature>
<dbReference type="NCBIfam" id="NF004198">
    <property type="entry name" value="PRK05653.1-3"/>
    <property type="match status" value="1"/>
</dbReference>
<feature type="domain" description="Ketoreductase" evidence="12">
    <location>
        <begin position="6"/>
        <end position="185"/>
    </location>
</feature>
<keyword evidence="6 11" id="KW-0560">Oxidoreductase</keyword>
<comment type="pathway">
    <text evidence="1 11">Lipid metabolism; fatty acid biosynthesis.</text>
</comment>